<name>A0ABD2NH19_9CUCU</name>
<keyword evidence="2" id="KW-1185">Reference proteome</keyword>
<comment type="caution">
    <text evidence="1">The sequence shown here is derived from an EMBL/GenBank/DDBJ whole genome shotgun (WGS) entry which is preliminary data.</text>
</comment>
<proteinExistence type="predicted"/>
<dbReference type="Proteomes" id="UP001516400">
    <property type="component" value="Unassembled WGS sequence"/>
</dbReference>
<dbReference type="AlphaFoldDB" id="A0ABD2NH19"/>
<sequence>MDNGNILRSLQEIVNSFNNFSAEIRSTLAAKVKTLFNTQLVYKQYSNRLGKTSPSGQNKWTGTAIGYKDLKEDLRIDDWSSLKHINDAEDITEMFISMLQSYVATCSKETRVPTKQKTELDNAELSETNT</sequence>
<gene>
    <name evidence="1" type="ORF">HHI36_013298</name>
</gene>
<evidence type="ECO:0000313" key="1">
    <source>
        <dbReference type="EMBL" id="KAL3277958.1"/>
    </source>
</evidence>
<protein>
    <submittedName>
        <fullName evidence="1">Uncharacterized protein</fullName>
    </submittedName>
</protein>
<accession>A0ABD2NH19</accession>
<evidence type="ECO:0000313" key="2">
    <source>
        <dbReference type="Proteomes" id="UP001516400"/>
    </source>
</evidence>
<organism evidence="1 2">
    <name type="scientific">Cryptolaemus montrouzieri</name>
    <dbReference type="NCBI Taxonomy" id="559131"/>
    <lineage>
        <taxon>Eukaryota</taxon>
        <taxon>Metazoa</taxon>
        <taxon>Ecdysozoa</taxon>
        <taxon>Arthropoda</taxon>
        <taxon>Hexapoda</taxon>
        <taxon>Insecta</taxon>
        <taxon>Pterygota</taxon>
        <taxon>Neoptera</taxon>
        <taxon>Endopterygota</taxon>
        <taxon>Coleoptera</taxon>
        <taxon>Polyphaga</taxon>
        <taxon>Cucujiformia</taxon>
        <taxon>Coccinelloidea</taxon>
        <taxon>Coccinellidae</taxon>
        <taxon>Scymninae</taxon>
        <taxon>Scymnini</taxon>
        <taxon>Cryptolaemus</taxon>
    </lineage>
</organism>
<dbReference type="EMBL" id="JABFTP020000103">
    <property type="protein sequence ID" value="KAL3277958.1"/>
    <property type="molecule type" value="Genomic_DNA"/>
</dbReference>
<reference evidence="1 2" key="1">
    <citation type="journal article" date="2021" name="BMC Biol.">
        <title>Horizontally acquired antibacterial genes associated with adaptive radiation of ladybird beetles.</title>
        <authorList>
            <person name="Li H.S."/>
            <person name="Tang X.F."/>
            <person name="Huang Y.H."/>
            <person name="Xu Z.Y."/>
            <person name="Chen M.L."/>
            <person name="Du X.Y."/>
            <person name="Qiu B.Y."/>
            <person name="Chen P.T."/>
            <person name="Zhang W."/>
            <person name="Slipinski A."/>
            <person name="Escalona H.E."/>
            <person name="Waterhouse R.M."/>
            <person name="Zwick A."/>
            <person name="Pang H."/>
        </authorList>
    </citation>
    <scope>NUCLEOTIDE SEQUENCE [LARGE SCALE GENOMIC DNA]</scope>
    <source>
        <strain evidence="1">SYSU2018</strain>
    </source>
</reference>